<evidence type="ECO:0000313" key="2">
    <source>
        <dbReference type="Proteomes" id="UP000199698"/>
    </source>
</evidence>
<sequence length="256" mass="29517">MRITSFINNSKCIEWDLTMQQGALFDLLNQLHTWAEPVAIDGEIYYWASKQMICNEIPLAYNKVDTVYRALKTLREKGLINYKKHGEKDCISLTAKGKEWNLEINPTLGNKSEQTRIEIRETSEINPTYKNTNINNIKISNIKKINKNNLDLSGFEQQPSKQVWNDFVEHRKNKKAKLTQTALNLLIKQINASLALGYTTDDVLAECMARGWVSIKVEWLQNTESFQRGNQTNSNKSLASSMRDDTSWIHEMDNVL</sequence>
<dbReference type="SUPFAM" id="SSF46785">
    <property type="entry name" value="Winged helix' DNA-binding domain"/>
    <property type="match status" value="1"/>
</dbReference>
<evidence type="ECO:0000313" key="1">
    <source>
        <dbReference type="EMBL" id="SCC28541.1"/>
    </source>
</evidence>
<name>A0A1C4DB02_9GAMM</name>
<keyword evidence="2" id="KW-1185">Reference proteome</keyword>
<protein>
    <submittedName>
        <fullName evidence="1">Uncharacterized protein</fullName>
    </submittedName>
</protein>
<dbReference type="RefSeq" id="WP_209435832.1">
    <property type="nucleotide sequence ID" value="NZ_FMBA01000066.1"/>
</dbReference>
<dbReference type="InterPro" id="IPR036388">
    <property type="entry name" value="WH-like_DNA-bd_sf"/>
</dbReference>
<reference evidence="2" key="1">
    <citation type="submission" date="2016-08" db="EMBL/GenBank/DDBJ databases">
        <authorList>
            <person name="Varghese N."/>
            <person name="Submissions Spin"/>
        </authorList>
    </citation>
    <scope>NUCLEOTIDE SEQUENCE [LARGE SCALE GENOMIC DNA]</scope>
    <source>
        <strain evidence="2">R-53144</strain>
    </source>
</reference>
<gene>
    <name evidence="1" type="ORF">GA0061080_10669</name>
</gene>
<dbReference type="EMBL" id="FMBA01000066">
    <property type="protein sequence ID" value="SCC28541.1"/>
    <property type="molecule type" value="Genomic_DNA"/>
</dbReference>
<accession>A0A1C4DB02</accession>
<organism evidence="1 2">
    <name type="scientific">Gilliamella intestini</name>
    <dbReference type="NCBI Taxonomy" id="1798183"/>
    <lineage>
        <taxon>Bacteria</taxon>
        <taxon>Pseudomonadati</taxon>
        <taxon>Pseudomonadota</taxon>
        <taxon>Gammaproteobacteria</taxon>
        <taxon>Orbales</taxon>
        <taxon>Orbaceae</taxon>
        <taxon>Gilliamella</taxon>
    </lineage>
</organism>
<dbReference type="AlphaFoldDB" id="A0A1C4DB02"/>
<dbReference type="InterPro" id="IPR036390">
    <property type="entry name" value="WH_DNA-bd_sf"/>
</dbReference>
<dbReference type="Proteomes" id="UP000199698">
    <property type="component" value="Unassembled WGS sequence"/>
</dbReference>
<dbReference type="STRING" id="1798183.GA0061080_10669"/>
<proteinExistence type="predicted"/>
<dbReference type="Gene3D" id="1.10.10.10">
    <property type="entry name" value="Winged helix-like DNA-binding domain superfamily/Winged helix DNA-binding domain"/>
    <property type="match status" value="1"/>
</dbReference>